<keyword evidence="2" id="KW-1185">Reference proteome</keyword>
<dbReference type="AlphaFoldDB" id="A0A371FK44"/>
<reference evidence="1" key="1">
    <citation type="submission" date="2018-05" db="EMBL/GenBank/DDBJ databases">
        <title>Draft genome of Mucuna pruriens seed.</title>
        <authorList>
            <person name="Nnadi N.E."/>
            <person name="Vos R."/>
            <person name="Hasami M.H."/>
            <person name="Devisetty U.K."/>
            <person name="Aguiy J.C."/>
        </authorList>
    </citation>
    <scope>NUCLEOTIDE SEQUENCE [LARGE SCALE GENOMIC DNA]</scope>
    <source>
        <strain evidence="1">JCA_2017</strain>
    </source>
</reference>
<name>A0A371FK44_MUCPR</name>
<proteinExistence type="predicted"/>
<comment type="caution">
    <text evidence="1">The sequence shown here is derived from an EMBL/GenBank/DDBJ whole genome shotgun (WGS) entry which is preliminary data.</text>
</comment>
<evidence type="ECO:0000313" key="1">
    <source>
        <dbReference type="EMBL" id="RDX78503.1"/>
    </source>
</evidence>
<sequence length="78" mass="9132">MTIGAHLEEYNFYSVGSTGRSRVLIMSREEGEQDVDIKLFIKAFQEQFKAVNANSYVGRYEVYHEKEISTKSFHRDLH</sequence>
<protein>
    <submittedName>
        <fullName evidence="1">Uncharacterized protein</fullName>
    </submittedName>
</protein>
<evidence type="ECO:0000313" key="2">
    <source>
        <dbReference type="Proteomes" id="UP000257109"/>
    </source>
</evidence>
<gene>
    <name evidence="1" type="ORF">CR513_41222</name>
</gene>
<accession>A0A371FK44</accession>
<organism evidence="1 2">
    <name type="scientific">Mucuna pruriens</name>
    <name type="common">Velvet bean</name>
    <name type="synonym">Dolichos pruriens</name>
    <dbReference type="NCBI Taxonomy" id="157652"/>
    <lineage>
        <taxon>Eukaryota</taxon>
        <taxon>Viridiplantae</taxon>
        <taxon>Streptophyta</taxon>
        <taxon>Embryophyta</taxon>
        <taxon>Tracheophyta</taxon>
        <taxon>Spermatophyta</taxon>
        <taxon>Magnoliopsida</taxon>
        <taxon>eudicotyledons</taxon>
        <taxon>Gunneridae</taxon>
        <taxon>Pentapetalae</taxon>
        <taxon>rosids</taxon>
        <taxon>fabids</taxon>
        <taxon>Fabales</taxon>
        <taxon>Fabaceae</taxon>
        <taxon>Papilionoideae</taxon>
        <taxon>50 kb inversion clade</taxon>
        <taxon>NPAAA clade</taxon>
        <taxon>indigoferoid/millettioid clade</taxon>
        <taxon>Phaseoleae</taxon>
        <taxon>Mucuna</taxon>
    </lineage>
</organism>
<dbReference type="Proteomes" id="UP000257109">
    <property type="component" value="Unassembled WGS sequence"/>
</dbReference>
<dbReference type="EMBL" id="QJKJ01008850">
    <property type="protein sequence ID" value="RDX78503.1"/>
    <property type="molecule type" value="Genomic_DNA"/>
</dbReference>
<feature type="non-terminal residue" evidence="1">
    <location>
        <position position="1"/>
    </location>
</feature>